<evidence type="ECO:0000313" key="2">
    <source>
        <dbReference type="Proteomes" id="UP000051952"/>
    </source>
</evidence>
<protein>
    <submittedName>
        <fullName evidence="1">Uncharacterized protein</fullName>
    </submittedName>
</protein>
<dbReference type="Gene3D" id="1.25.10.10">
    <property type="entry name" value="Leucine-rich Repeat Variant"/>
    <property type="match status" value="1"/>
</dbReference>
<sequence length="807" mass="86858">MLPCSEIGIFGRPQCASRPHLHVDVLLKELQNLADFFSLQHYGELWKNVFVEVSQARGTAKLILSARSAVNAHKAFVSACQGADLTLCARASIVQRNARDGVEPPKFPKHDNDGLVLLAPETVHWMCSAIWRIIGSSPAARVTLSTEAMRDAVVEAATCVVMTSDVANSVLSVIVALTKGFDTTFAKQLFATESVRDALVGIAAHVAAPDAAQLFCKALCNIIIAPDSKLLFATEPMRDALVHVSQFATSPNSVEWLARAICSLTSSRDRSIIALLGRPSFRDMLTNVSCGALTANATQWWSSAIFNITSGQNISLQTMFATSAMYDAFVVVGRNATSSSALRWWAEAIAPLTRRDVSMKAKFDSNEIRDVLVTHTHGVAGASTSADTLHSIASAFSSLATVTTATFQTDCVRDAFIVILSNSYTTALVATHVFRAIAVLTLHGSSSVIERFATTEALDAMILAANKAVTTPEAVVQFSIAVCHLTGSPITPPVITERCGSVAMRDAFIAMSRYATTPDAVQWLLSAIKNVVGSASRVVHATFASSTSIRDMLFELLSTTTTNTASNGTATLFFMIICKLLHGASESERLTFATEAMRNLLIALSHYANGNETVKWFYSAICTLVTRRSFHDAPCGGAYDASHFATIEMRDALLATSRYVTYAEAAFWMCNATAALTSECPINNPVPSKGRNIFATSPAVHDAMIRMSAWATEMEVIQVIATVVCQLTEGSDVEAKACFGTTAMHDVLITMAKHATTPNAARWIVRATLSLTEGADAPTRAKIETSSIQNALQAMRRRFSLFGGEVW</sequence>
<dbReference type="AlphaFoldDB" id="A0A0S4JT71"/>
<evidence type="ECO:0000313" key="1">
    <source>
        <dbReference type="EMBL" id="CUG92533.1"/>
    </source>
</evidence>
<proteinExistence type="predicted"/>
<accession>A0A0S4JT71</accession>
<gene>
    <name evidence="1" type="ORF">BSAL_37895</name>
</gene>
<dbReference type="EMBL" id="CYKH01002052">
    <property type="protein sequence ID" value="CUG92533.1"/>
    <property type="molecule type" value="Genomic_DNA"/>
</dbReference>
<dbReference type="VEuPathDB" id="TriTrypDB:BSAL_37895"/>
<reference evidence="2" key="1">
    <citation type="submission" date="2015-09" db="EMBL/GenBank/DDBJ databases">
        <authorList>
            <consortium name="Pathogen Informatics"/>
        </authorList>
    </citation>
    <scope>NUCLEOTIDE SEQUENCE [LARGE SCALE GENOMIC DNA]</scope>
    <source>
        <strain evidence="2">Lake Konstanz</strain>
    </source>
</reference>
<organism evidence="1 2">
    <name type="scientific">Bodo saltans</name>
    <name type="common">Flagellated protozoan</name>
    <dbReference type="NCBI Taxonomy" id="75058"/>
    <lineage>
        <taxon>Eukaryota</taxon>
        <taxon>Discoba</taxon>
        <taxon>Euglenozoa</taxon>
        <taxon>Kinetoplastea</taxon>
        <taxon>Metakinetoplastina</taxon>
        <taxon>Eubodonida</taxon>
        <taxon>Bodonidae</taxon>
        <taxon>Bodo</taxon>
    </lineage>
</organism>
<name>A0A0S4JT71_BODSA</name>
<dbReference type="Proteomes" id="UP000051952">
    <property type="component" value="Unassembled WGS sequence"/>
</dbReference>
<dbReference type="InterPro" id="IPR011989">
    <property type="entry name" value="ARM-like"/>
</dbReference>
<keyword evidence="2" id="KW-1185">Reference proteome</keyword>